<sequence>MMKNILITLFLTLKLFLVKAQEKDVWSAFRNKDNTLVGYKDSRGMVRIKPKFNGYFAAQRFEHIMVVSQTIRQKWVSYHLTKSGRVVGRDSTISFDNSPDCENEGFIRFKVPKCDLVGMFNKDGNVKIPAEYNALSRSVNGMIMALKGAKKVGDDEHYFFDGGNTMLIDTTNQVLIENFSSENNLNFYSLEKSASPSTNPIRKSFLAKDGQYYSFIDFEKEFKHWLINEFLIDLTIDKLQKNTFHTSAVKRLPTQLSKITQRKIQQKYQYFKAELQLLLKTETEYQIFVDALSRLGYSNKAFDKYFDNCGNGKAWLYPTMEVVFTHHEKGVISQNFIKFLKTDIGYQLLMSSDWD</sequence>
<proteinExistence type="predicted"/>
<gene>
    <name evidence="1" type="ORF">QM480_08070</name>
</gene>
<keyword evidence="2" id="KW-1185">Reference proteome</keyword>
<dbReference type="InterPro" id="IPR032774">
    <property type="entry name" value="WG_beta_rep"/>
</dbReference>
<organism evidence="1 2">
    <name type="scientific">Flectobacillus longus</name>
    <dbReference type="NCBI Taxonomy" id="2984207"/>
    <lineage>
        <taxon>Bacteria</taxon>
        <taxon>Pseudomonadati</taxon>
        <taxon>Bacteroidota</taxon>
        <taxon>Cytophagia</taxon>
        <taxon>Cytophagales</taxon>
        <taxon>Flectobacillaceae</taxon>
        <taxon>Flectobacillus</taxon>
    </lineage>
</organism>
<protein>
    <recommendedName>
        <fullName evidence="3">WG containing repeat-containing protein</fullName>
    </recommendedName>
</protein>
<dbReference type="EMBL" id="JASHID010000004">
    <property type="protein sequence ID" value="MDI9864277.1"/>
    <property type="molecule type" value="Genomic_DNA"/>
</dbReference>
<dbReference type="Pfam" id="PF14903">
    <property type="entry name" value="WG_beta_rep"/>
    <property type="match status" value="1"/>
</dbReference>
<evidence type="ECO:0000313" key="2">
    <source>
        <dbReference type="Proteomes" id="UP001236569"/>
    </source>
</evidence>
<evidence type="ECO:0008006" key="3">
    <source>
        <dbReference type="Google" id="ProtNLM"/>
    </source>
</evidence>
<dbReference type="Proteomes" id="UP001236569">
    <property type="component" value="Unassembled WGS sequence"/>
</dbReference>
<evidence type="ECO:0000313" key="1">
    <source>
        <dbReference type="EMBL" id="MDI9864277.1"/>
    </source>
</evidence>
<accession>A0ABT6YL05</accession>
<name>A0ABT6YL05_9BACT</name>
<comment type="caution">
    <text evidence="1">The sequence shown here is derived from an EMBL/GenBank/DDBJ whole genome shotgun (WGS) entry which is preliminary data.</text>
</comment>
<reference evidence="1 2" key="1">
    <citation type="submission" date="2023-05" db="EMBL/GenBank/DDBJ databases">
        <title>Novel species of genus Flectobacillus isolated from stream in China.</title>
        <authorList>
            <person name="Lu H."/>
        </authorList>
    </citation>
    <scope>NUCLEOTIDE SEQUENCE [LARGE SCALE GENOMIC DNA]</scope>
    <source>
        <strain evidence="1 2">DC10W</strain>
    </source>
</reference>
<dbReference type="RefSeq" id="WP_283369484.1">
    <property type="nucleotide sequence ID" value="NZ_JASHID010000004.1"/>
</dbReference>